<dbReference type="Gene3D" id="3.60.21.70">
    <property type="entry name" value="PhoD-like phosphatase"/>
    <property type="match status" value="1"/>
</dbReference>
<name>A0A0J1K7Q2_9GAMM</name>
<protein>
    <submittedName>
        <fullName evidence="1">Isoleucyl-tRNA synthetase</fullName>
    </submittedName>
</protein>
<reference evidence="1 2" key="1">
    <citation type="submission" date="2015-05" db="EMBL/GenBank/DDBJ databases">
        <title>Photobacterium galathea sp. nov.</title>
        <authorList>
            <person name="Machado H."/>
            <person name="Gram L."/>
        </authorList>
    </citation>
    <scope>NUCLEOTIDE SEQUENCE [LARGE SCALE GENOMIC DNA]</scope>
    <source>
        <strain evidence="1 2">DSM 22954</strain>
    </source>
</reference>
<dbReference type="EMBL" id="LDOU01000006">
    <property type="protein sequence ID" value="KLV10367.1"/>
    <property type="molecule type" value="Genomic_DNA"/>
</dbReference>
<dbReference type="PANTHER" id="PTHR37031:SF2">
    <property type="entry name" value="PHOD-LIKE PHOSPHATASE METALLOPHOSPHATASE DOMAIN-CONTAINING PROTEIN"/>
    <property type="match status" value="1"/>
</dbReference>
<keyword evidence="1" id="KW-0436">Ligase</keyword>
<dbReference type="OrthoDB" id="9795624at2"/>
<dbReference type="AlphaFoldDB" id="A0A0J1K7Q2"/>
<dbReference type="InterPro" id="IPR029052">
    <property type="entry name" value="Metallo-depent_PP-like"/>
</dbReference>
<dbReference type="SUPFAM" id="SSF56300">
    <property type="entry name" value="Metallo-dependent phosphatases"/>
    <property type="match status" value="1"/>
</dbReference>
<sequence length="655" mass="75363">MPETSQEQLQTIVSDLPLILAGPVLRKVTPQEITLWLAVSSPLDGTFTLHRASEEEACFEADLASGHHVRIGQHAWIYQVTFHGEFPANTPLEYDLLTQSGSLAKLQPSLLYGTEQRVSFIIKPRADYILHGSCRNPHYPSKDSLVAADTQLESQAIEERPSLLMLSGDQIYADHVAGAMLDAIQQVIERLGLYDETFEKARIQSASELYQHPYNFYLRDKILPHYFEGGEEIIDKLPALGRWLRRRVPVFSSRESGNHLISLSEFMAMYLLVWSPVLWRCVNPLRLQESQFNWGGETLPSQWQQLWMKETPEITAFVEGLPQVQRLLAHLPTYMIFDDHDITDDWNLTVGWEQAAYSDPFSRRIIGNGLVSYWLCQGWGNAPEKFDETFLTHAMRYFDEPDSDNQDSFIDYLYRFEGWHYTVATTPKMVVLDTRTRRWRSESTMNKPSGLMDWEALLEFHQELIDESAVIVVSAAPMFGVKFIETLQRLMTWLGRPLIVDAENWMAHPGSANTMISIFTHSKTPTNFVILSGDVHYSFAYDVKLRFRKSSPNIYQITASGIKNEFPERLLRICDFLDRILYSPRSPLNWFTKRKRLKIYKRDPDLDNDHRLINRSAIGEVRLDDKGKPIDIAILTAEGKRVSFPPINRRGKAGL</sequence>
<evidence type="ECO:0000313" key="1">
    <source>
        <dbReference type="EMBL" id="KLV10367.1"/>
    </source>
</evidence>
<gene>
    <name evidence="1" type="ORF">ABT57_07390</name>
</gene>
<comment type="caution">
    <text evidence="1">The sequence shown here is derived from an EMBL/GenBank/DDBJ whole genome shotgun (WGS) entry which is preliminary data.</text>
</comment>
<dbReference type="InterPro" id="IPR038607">
    <property type="entry name" value="PhoD-like_sf"/>
</dbReference>
<accession>A0A0J1K7Q2</accession>
<dbReference type="RefSeq" id="WP_047884532.1">
    <property type="nucleotide sequence ID" value="NZ_CP071326.1"/>
</dbReference>
<keyword evidence="1" id="KW-0030">Aminoacyl-tRNA synthetase</keyword>
<evidence type="ECO:0000313" key="2">
    <source>
        <dbReference type="Proteomes" id="UP000035909"/>
    </source>
</evidence>
<proteinExistence type="predicted"/>
<dbReference type="InterPro" id="IPR018946">
    <property type="entry name" value="PhoD-like_MPP"/>
</dbReference>
<dbReference type="STRING" id="320778.ABT57_07390"/>
<dbReference type="CDD" id="cd07389">
    <property type="entry name" value="MPP_PhoD"/>
    <property type="match status" value="1"/>
</dbReference>
<dbReference type="Proteomes" id="UP000035909">
    <property type="component" value="Unassembled WGS sequence"/>
</dbReference>
<dbReference type="GO" id="GO:0004812">
    <property type="term" value="F:aminoacyl-tRNA ligase activity"/>
    <property type="evidence" value="ECO:0007669"/>
    <property type="project" value="UniProtKB-KW"/>
</dbReference>
<dbReference type="PATRIC" id="fig|320778.3.peg.1599"/>
<organism evidence="1 2">
    <name type="scientific">Photobacterium ganghwense</name>
    <dbReference type="NCBI Taxonomy" id="320778"/>
    <lineage>
        <taxon>Bacteria</taxon>
        <taxon>Pseudomonadati</taxon>
        <taxon>Pseudomonadota</taxon>
        <taxon>Gammaproteobacteria</taxon>
        <taxon>Vibrionales</taxon>
        <taxon>Vibrionaceae</taxon>
        <taxon>Photobacterium</taxon>
    </lineage>
</organism>
<dbReference type="PANTHER" id="PTHR37031">
    <property type="entry name" value="METALLOPHOSPHATASE BINDING DOMAIN PROTEIN"/>
    <property type="match status" value="1"/>
</dbReference>
<keyword evidence="2" id="KW-1185">Reference proteome</keyword>